<dbReference type="InterPro" id="IPR051173">
    <property type="entry name" value="Ca_channel_alpha-2/delta"/>
</dbReference>
<keyword evidence="4" id="KW-0107">Calcium channel</keyword>
<keyword evidence="13" id="KW-0407">Ion channel</keyword>
<evidence type="ECO:0000256" key="5">
    <source>
        <dbReference type="ARBA" id="ARBA00022692"/>
    </source>
</evidence>
<dbReference type="Gene3D" id="3.40.50.410">
    <property type="entry name" value="von Willebrand factor, type A domain"/>
    <property type="match status" value="1"/>
</dbReference>
<evidence type="ECO:0000313" key="15">
    <source>
        <dbReference type="EMBL" id="KAK2145366.1"/>
    </source>
</evidence>
<keyword evidence="9" id="KW-1133">Transmembrane helix</keyword>
<keyword evidence="8" id="KW-0851">Voltage-gated channel</keyword>
<reference evidence="15" key="1">
    <citation type="journal article" date="2023" name="Mol. Biol. Evol.">
        <title>Third-Generation Sequencing Reveals the Adaptive Role of the Epigenome in Three Deep-Sea Polychaetes.</title>
        <authorList>
            <person name="Perez M."/>
            <person name="Aroh O."/>
            <person name="Sun Y."/>
            <person name="Lan Y."/>
            <person name="Juniper S.K."/>
            <person name="Young C.R."/>
            <person name="Angers B."/>
            <person name="Qian P.Y."/>
        </authorList>
    </citation>
    <scope>NUCLEOTIDE SEQUENCE</scope>
    <source>
        <strain evidence="15">P08H-3</strain>
    </source>
</reference>
<organism evidence="15 16">
    <name type="scientific">Paralvinella palmiformis</name>
    <dbReference type="NCBI Taxonomy" id="53620"/>
    <lineage>
        <taxon>Eukaryota</taxon>
        <taxon>Metazoa</taxon>
        <taxon>Spiralia</taxon>
        <taxon>Lophotrochozoa</taxon>
        <taxon>Annelida</taxon>
        <taxon>Polychaeta</taxon>
        <taxon>Sedentaria</taxon>
        <taxon>Canalipalpata</taxon>
        <taxon>Terebellida</taxon>
        <taxon>Terebelliformia</taxon>
        <taxon>Alvinellidae</taxon>
        <taxon>Paralvinella</taxon>
    </lineage>
</organism>
<keyword evidence="11" id="KW-0472">Membrane</keyword>
<evidence type="ECO:0000256" key="8">
    <source>
        <dbReference type="ARBA" id="ARBA00022882"/>
    </source>
</evidence>
<sequence length="529" mass="60683">MPNTEKREREWRQLGLVRLRRRDRLGRPHDTPITERNEWKNGPGSTFKSGDISFLADEIFIDRRRSWLSANHRQMTDQSSETASPPVDLWLAAGLVDVAEKAHSDHVYDPHISRAYPKAKRLNTSEFELEENEHFNYIPVNLNMSTVHVPTNVYDESVEVLNGVDWSEALDEYFRENYQNDPTLTWQYFGSASGFFRNYPGMRWPVEGVDLFDCRTRGWYIQAATSPKDIVILLDVSGSMKGLRMEIAKATVEKILETLSDDDFFNVIKFSMTPEYVDDCFNGTLVQANADNKKRVKEALGNIRTTEIAQFDKALIEAFDLLQMVRVFTFLIGREVGDSRQVHWMACSNKGYYSHISTLADVHEHVQEPDVPTPQYDMELRRRMVDREAGNLKMRVKVHYDGMHRVSIREQHYYFTEIDGTPFSLGIALPDGYGMNWVNGLRSLDKAAERYPDVVVTASTPIVVREGDKSAVAMVVGMQMRYDKFHEFFMNTTMLCPHKNGRCNLTCASSVISFLYSVCVAHAQCSNAV</sequence>
<evidence type="ECO:0000256" key="11">
    <source>
        <dbReference type="ARBA" id="ARBA00023136"/>
    </source>
</evidence>
<dbReference type="InterPro" id="IPR013608">
    <property type="entry name" value="VWA_N"/>
</dbReference>
<evidence type="ECO:0000256" key="1">
    <source>
        <dbReference type="ARBA" id="ARBA00004479"/>
    </source>
</evidence>
<keyword evidence="12" id="KW-0325">Glycoprotein</keyword>
<keyword evidence="16" id="KW-1185">Reference proteome</keyword>
<evidence type="ECO:0000256" key="6">
    <source>
        <dbReference type="ARBA" id="ARBA00022729"/>
    </source>
</evidence>
<keyword evidence="3" id="KW-0109">Calcium transport</keyword>
<dbReference type="GO" id="GO:0005891">
    <property type="term" value="C:voltage-gated calcium channel complex"/>
    <property type="evidence" value="ECO:0007669"/>
    <property type="project" value="TreeGrafter"/>
</dbReference>
<evidence type="ECO:0000256" key="3">
    <source>
        <dbReference type="ARBA" id="ARBA00022568"/>
    </source>
</evidence>
<dbReference type="InterPro" id="IPR002035">
    <property type="entry name" value="VWF_A"/>
</dbReference>
<keyword evidence="6" id="KW-0732">Signal</keyword>
<dbReference type="EMBL" id="JAODUP010000685">
    <property type="protein sequence ID" value="KAK2145366.1"/>
    <property type="molecule type" value="Genomic_DNA"/>
</dbReference>
<protein>
    <recommendedName>
        <fullName evidence="14">VWFA domain-containing protein</fullName>
    </recommendedName>
</protein>
<evidence type="ECO:0000256" key="7">
    <source>
        <dbReference type="ARBA" id="ARBA00022837"/>
    </source>
</evidence>
<dbReference type="PANTHER" id="PTHR10166:SF37">
    <property type="entry name" value="STOLID, ISOFORM H"/>
    <property type="match status" value="1"/>
</dbReference>
<name>A0AAD9J2B2_9ANNE</name>
<keyword evidence="10" id="KW-0406">Ion transport</keyword>
<feature type="domain" description="VWFA" evidence="14">
    <location>
        <begin position="229"/>
        <end position="271"/>
    </location>
</feature>
<dbReference type="AlphaFoldDB" id="A0AAD9J2B2"/>
<accession>A0AAD9J2B2</accession>
<keyword evidence="5" id="KW-0812">Transmembrane</keyword>
<dbReference type="Pfam" id="PF08399">
    <property type="entry name" value="VWA_N"/>
    <property type="match status" value="1"/>
</dbReference>
<evidence type="ECO:0000313" key="16">
    <source>
        <dbReference type="Proteomes" id="UP001208570"/>
    </source>
</evidence>
<dbReference type="Pfam" id="PF13519">
    <property type="entry name" value="VWA_2"/>
    <property type="match status" value="1"/>
</dbReference>
<dbReference type="GO" id="GO:0005245">
    <property type="term" value="F:voltage-gated calcium channel activity"/>
    <property type="evidence" value="ECO:0007669"/>
    <property type="project" value="TreeGrafter"/>
</dbReference>
<comment type="caution">
    <text evidence="15">The sequence shown here is derived from an EMBL/GenBank/DDBJ whole genome shotgun (WGS) entry which is preliminary data.</text>
</comment>
<comment type="subcellular location">
    <subcellularLocation>
        <location evidence="1">Membrane</location>
        <topology evidence="1">Single-pass type I membrane protein</topology>
    </subcellularLocation>
</comment>
<dbReference type="InterPro" id="IPR036465">
    <property type="entry name" value="vWFA_dom_sf"/>
</dbReference>
<evidence type="ECO:0000256" key="13">
    <source>
        <dbReference type="ARBA" id="ARBA00023303"/>
    </source>
</evidence>
<evidence type="ECO:0000256" key="10">
    <source>
        <dbReference type="ARBA" id="ARBA00023065"/>
    </source>
</evidence>
<evidence type="ECO:0000259" key="14">
    <source>
        <dbReference type="PROSITE" id="PS50234"/>
    </source>
</evidence>
<dbReference type="SUPFAM" id="SSF53300">
    <property type="entry name" value="vWA-like"/>
    <property type="match status" value="1"/>
</dbReference>
<keyword evidence="7" id="KW-0106">Calcium</keyword>
<evidence type="ECO:0000256" key="2">
    <source>
        <dbReference type="ARBA" id="ARBA00022448"/>
    </source>
</evidence>
<dbReference type="PANTHER" id="PTHR10166">
    <property type="entry name" value="VOLTAGE-DEPENDENT CALCIUM CHANNEL SUBUNIT ALPHA-2/DELTA-RELATED"/>
    <property type="match status" value="1"/>
</dbReference>
<evidence type="ECO:0000256" key="12">
    <source>
        <dbReference type="ARBA" id="ARBA00023180"/>
    </source>
</evidence>
<gene>
    <name evidence="15" type="ORF">LSH36_683g02013</name>
</gene>
<keyword evidence="2" id="KW-0813">Transport</keyword>
<proteinExistence type="predicted"/>
<evidence type="ECO:0000256" key="9">
    <source>
        <dbReference type="ARBA" id="ARBA00022989"/>
    </source>
</evidence>
<dbReference type="PROSITE" id="PS50234">
    <property type="entry name" value="VWFA"/>
    <property type="match status" value="1"/>
</dbReference>
<evidence type="ECO:0000256" key="4">
    <source>
        <dbReference type="ARBA" id="ARBA00022673"/>
    </source>
</evidence>
<dbReference type="Proteomes" id="UP001208570">
    <property type="component" value="Unassembled WGS sequence"/>
</dbReference>